<evidence type="ECO:0000256" key="1">
    <source>
        <dbReference type="SAM" id="MobiDB-lite"/>
    </source>
</evidence>
<gene>
    <name evidence="2" type="ORF">BC938DRAFT_472769</name>
</gene>
<sequence>MAEEERCDAERYADLDSEEEILFDMDEEEREEYLGISSSPNTCGTSSATTNQRRNANAVRWTIKTSAFATDTIKRSEVRVPRPVIRGAWCGHWLS</sequence>
<reference evidence="2 3" key="1">
    <citation type="journal article" date="2018" name="New Phytol.">
        <title>Phylogenomics of Endogonaceae and evolution of mycorrhizas within Mucoromycota.</title>
        <authorList>
            <person name="Chang Y."/>
            <person name="Desiro A."/>
            <person name="Na H."/>
            <person name="Sandor L."/>
            <person name="Lipzen A."/>
            <person name="Clum A."/>
            <person name="Barry K."/>
            <person name="Grigoriev I.V."/>
            <person name="Martin F.M."/>
            <person name="Stajich J.E."/>
            <person name="Smith M.E."/>
            <person name="Bonito G."/>
            <person name="Spatafora J.W."/>
        </authorList>
    </citation>
    <scope>NUCLEOTIDE SEQUENCE [LARGE SCALE GENOMIC DNA]</scope>
    <source>
        <strain evidence="2 3">AD002</strain>
    </source>
</reference>
<proteinExistence type="predicted"/>
<feature type="region of interest" description="Disordered" evidence="1">
    <location>
        <begin position="34"/>
        <end position="54"/>
    </location>
</feature>
<evidence type="ECO:0000313" key="2">
    <source>
        <dbReference type="EMBL" id="RUS24996.1"/>
    </source>
</evidence>
<protein>
    <submittedName>
        <fullName evidence="2">Uncharacterized protein</fullName>
    </submittedName>
</protein>
<dbReference type="AlphaFoldDB" id="A0A433Q5E9"/>
<feature type="compositionally biased region" description="Polar residues" evidence="1">
    <location>
        <begin position="36"/>
        <end position="54"/>
    </location>
</feature>
<feature type="non-terminal residue" evidence="2">
    <location>
        <position position="95"/>
    </location>
</feature>
<name>A0A433Q5E9_9FUNG</name>
<evidence type="ECO:0000313" key="3">
    <source>
        <dbReference type="Proteomes" id="UP000274822"/>
    </source>
</evidence>
<dbReference type="EMBL" id="RBNJ01014286">
    <property type="protein sequence ID" value="RUS24996.1"/>
    <property type="molecule type" value="Genomic_DNA"/>
</dbReference>
<dbReference type="Proteomes" id="UP000274822">
    <property type="component" value="Unassembled WGS sequence"/>
</dbReference>
<keyword evidence="3" id="KW-1185">Reference proteome</keyword>
<organism evidence="2 3">
    <name type="scientific">Jimgerdemannia flammicorona</name>
    <dbReference type="NCBI Taxonomy" id="994334"/>
    <lineage>
        <taxon>Eukaryota</taxon>
        <taxon>Fungi</taxon>
        <taxon>Fungi incertae sedis</taxon>
        <taxon>Mucoromycota</taxon>
        <taxon>Mucoromycotina</taxon>
        <taxon>Endogonomycetes</taxon>
        <taxon>Endogonales</taxon>
        <taxon>Endogonaceae</taxon>
        <taxon>Jimgerdemannia</taxon>
    </lineage>
</organism>
<comment type="caution">
    <text evidence="2">The sequence shown here is derived from an EMBL/GenBank/DDBJ whole genome shotgun (WGS) entry which is preliminary data.</text>
</comment>
<accession>A0A433Q5E9</accession>